<comment type="caution">
    <text evidence="1">The sequence shown here is derived from an EMBL/GenBank/DDBJ whole genome shotgun (WGS) entry which is preliminary data.</text>
</comment>
<proteinExistence type="predicted"/>
<accession>A0A1F7FI23</accession>
<evidence type="ECO:0000313" key="1">
    <source>
        <dbReference type="EMBL" id="OGK06273.1"/>
    </source>
</evidence>
<evidence type="ECO:0008006" key="3">
    <source>
        <dbReference type="Google" id="ProtNLM"/>
    </source>
</evidence>
<reference evidence="1 2" key="1">
    <citation type="journal article" date="2016" name="Nat. Commun.">
        <title>Thousands of microbial genomes shed light on interconnected biogeochemical processes in an aquifer system.</title>
        <authorList>
            <person name="Anantharaman K."/>
            <person name="Brown C.T."/>
            <person name="Hug L.A."/>
            <person name="Sharon I."/>
            <person name="Castelle C.J."/>
            <person name="Probst A.J."/>
            <person name="Thomas B.C."/>
            <person name="Singh A."/>
            <person name="Wilkins M.J."/>
            <person name="Karaoz U."/>
            <person name="Brodie E.L."/>
            <person name="Williams K.H."/>
            <person name="Hubbard S.S."/>
            <person name="Banfield J.F."/>
        </authorList>
    </citation>
    <scope>NUCLEOTIDE SEQUENCE [LARGE SCALE GENOMIC DNA]</scope>
</reference>
<dbReference type="EMBL" id="MFYX01000033">
    <property type="protein sequence ID" value="OGK06273.1"/>
    <property type="molecule type" value="Genomic_DNA"/>
</dbReference>
<dbReference type="Pfam" id="PF09986">
    <property type="entry name" value="DUF2225"/>
    <property type="match status" value="1"/>
</dbReference>
<name>A0A1F7FI23_UNCRA</name>
<gene>
    <name evidence="1" type="ORF">A2519_08340</name>
</gene>
<dbReference type="InterPro" id="IPR018708">
    <property type="entry name" value="DUF2225"/>
</dbReference>
<evidence type="ECO:0000313" key="2">
    <source>
        <dbReference type="Proteomes" id="UP000179243"/>
    </source>
</evidence>
<organism evidence="1 2">
    <name type="scientific">Candidatus Raymondbacteria bacterium RIFOXYD12_FULL_49_13</name>
    <dbReference type="NCBI Taxonomy" id="1817890"/>
    <lineage>
        <taxon>Bacteria</taxon>
        <taxon>Raymondiibacteriota</taxon>
    </lineage>
</organism>
<dbReference type="AlphaFoldDB" id="A0A1F7FI23"/>
<dbReference type="Proteomes" id="UP000179243">
    <property type="component" value="Unassembled WGS sequence"/>
</dbReference>
<protein>
    <recommendedName>
        <fullName evidence="3">DUF2225 domain-containing protein</fullName>
    </recommendedName>
</protein>
<sequence length="326" mass="37499">MPIDVKEVKKRLVFLLKDENLVAEYIRRFGPVIDIKNIRTMKIGAGGDTAESEGEDTGKGEDPVYEITLNCPVCDRQNIISYELKAKSLQQIENRLLQVTYAGAMGHRTLDYDKLAVTVCPRCLFASPDKKDFITINKVINKPVPSQIPPNPILTLQEKIGERRAIMGSVVDFEKFFKRPRNDEAALFSYRLATLRAKVEAFYEMPNSLYKLGAYSLKMAKILKNRKEDDSQTLRDAIEYFKECFKNSNASSNSIEYRIVYSIVALHLKLKEPQKAHPYIGAFERIRTDLKAKQATDPSINITEIETWINKAKYLWEDREREDLFD</sequence>